<evidence type="ECO:0000313" key="5">
    <source>
        <dbReference type="EMBL" id="PRY81440.1"/>
    </source>
</evidence>
<dbReference type="InterPro" id="IPR011344">
    <property type="entry name" value="ssDNA-bd"/>
</dbReference>
<dbReference type="GO" id="GO:0003697">
    <property type="term" value="F:single-stranded DNA binding"/>
    <property type="evidence" value="ECO:0007669"/>
    <property type="project" value="UniProtKB-UniRule"/>
</dbReference>
<dbReference type="InterPro" id="IPR000424">
    <property type="entry name" value="Primosome_PriB/ssb"/>
</dbReference>
<dbReference type="PANTHER" id="PTHR10302:SF27">
    <property type="entry name" value="SINGLE-STRANDED DNA-BINDING PROTEIN"/>
    <property type="match status" value="1"/>
</dbReference>
<feature type="region of interest" description="Disordered" evidence="4">
    <location>
        <begin position="107"/>
        <end position="185"/>
    </location>
</feature>
<dbReference type="OrthoDB" id="9809878at2"/>
<comment type="subunit">
    <text evidence="2">Homotetramer.</text>
</comment>
<dbReference type="AlphaFoldDB" id="A0A2T0W5S4"/>
<dbReference type="GO" id="GO:0006260">
    <property type="term" value="P:DNA replication"/>
    <property type="evidence" value="ECO:0007669"/>
    <property type="project" value="UniProtKB-UniRule"/>
</dbReference>
<comment type="function">
    <text evidence="2">Plays an important role in DNA replication, recombination and repair. Binds to ssDNA and to an array of partner proteins to recruit them to their sites of action during DNA metabolism.</text>
</comment>
<dbReference type="Proteomes" id="UP000238205">
    <property type="component" value="Unassembled WGS sequence"/>
</dbReference>
<evidence type="ECO:0000256" key="3">
    <source>
        <dbReference type="PIRNR" id="PIRNR002070"/>
    </source>
</evidence>
<evidence type="ECO:0000256" key="1">
    <source>
        <dbReference type="ARBA" id="ARBA00023125"/>
    </source>
</evidence>
<dbReference type="SUPFAM" id="SSF50249">
    <property type="entry name" value="Nucleic acid-binding proteins"/>
    <property type="match status" value="1"/>
</dbReference>
<dbReference type="CDD" id="cd04496">
    <property type="entry name" value="SSB_OBF"/>
    <property type="match status" value="1"/>
</dbReference>
<proteinExistence type="inferred from homology"/>
<comment type="caution">
    <text evidence="2">Lacks conserved residue(s) required for the propagation of feature annotation.</text>
</comment>
<evidence type="ECO:0000313" key="6">
    <source>
        <dbReference type="Proteomes" id="UP000238205"/>
    </source>
</evidence>
<dbReference type="GO" id="GO:0006281">
    <property type="term" value="P:DNA repair"/>
    <property type="evidence" value="ECO:0007669"/>
    <property type="project" value="UniProtKB-UniRule"/>
</dbReference>
<name>A0A2T0W5S4_9LACT</name>
<dbReference type="PIRSF" id="PIRSF002070">
    <property type="entry name" value="SSB"/>
    <property type="match status" value="1"/>
</dbReference>
<dbReference type="HAMAP" id="MF_00984">
    <property type="entry name" value="SSB"/>
    <property type="match status" value="1"/>
</dbReference>
<dbReference type="GO" id="GO:0006310">
    <property type="term" value="P:DNA recombination"/>
    <property type="evidence" value="ECO:0007669"/>
    <property type="project" value="UniProtKB-UniRule"/>
</dbReference>
<organism evidence="5 6">
    <name type="scientific">Alkalibacterium olivapovliticus</name>
    <dbReference type="NCBI Taxonomy" id="99907"/>
    <lineage>
        <taxon>Bacteria</taxon>
        <taxon>Bacillati</taxon>
        <taxon>Bacillota</taxon>
        <taxon>Bacilli</taxon>
        <taxon>Lactobacillales</taxon>
        <taxon>Carnobacteriaceae</taxon>
        <taxon>Alkalibacterium</taxon>
    </lineage>
</organism>
<dbReference type="InterPro" id="IPR012340">
    <property type="entry name" value="NA-bd_OB-fold"/>
</dbReference>
<dbReference type="Gene3D" id="2.40.50.140">
    <property type="entry name" value="Nucleic acid-binding proteins"/>
    <property type="match status" value="1"/>
</dbReference>
<dbReference type="NCBIfam" id="TIGR00621">
    <property type="entry name" value="ssb"/>
    <property type="match status" value="1"/>
</dbReference>
<keyword evidence="2" id="KW-0227">DNA damage</keyword>
<dbReference type="RefSeq" id="WP_106194358.1">
    <property type="nucleotide sequence ID" value="NZ_PVTO01000017.1"/>
</dbReference>
<dbReference type="GO" id="GO:0009295">
    <property type="term" value="C:nucleoid"/>
    <property type="evidence" value="ECO:0007669"/>
    <property type="project" value="TreeGrafter"/>
</dbReference>
<reference evidence="5 6" key="1">
    <citation type="submission" date="2018-03" db="EMBL/GenBank/DDBJ databases">
        <title>Genomic Encyclopedia of Archaeal and Bacterial Type Strains, Phase II (KMG-II): from individual species to whole genera.</title>
        <authorList>
            <person name="Goeker M."/>
        </authorList>
    </citation>
    <scope>NUCLEOTIDE SEQUENCE [LARGE SCALE GENOMIC DNA]</scope>
    <source>
        <strain evidence="5 6">DSM 13175</strain>
    </source>
</reference>
<protein>
    <recommendedName>
        <fullName evidence="2 3">Single-stranded DNA-binding protein</fullName>
        <shortName evidence="2">SSB</shortName>
    </recommendedName>
</protein>
<dbReference type="EMBL" id="PVTO01000017">
    <property type="protein sequence ID" value="PRY81440.1"/>
    <property type="molecule type" value="Genomic_DNA"/>
</dbReference>
<dbReference type="PROSITE" id="PS50935">
    <property type="entry name" value="SSB"/>
    <property type="match status" value="1"/>
</dbReference>
<evidence type="ECO:0000256" key="2">
    <source>
        <dbReference type="HAMAP-Rule" id="MF_00984"/>
    </source>
</evidence>
<evidence type="ECO:0000256" key="4">
    <source>
        <dbReference type="SAM" id="MobiDB-lite"/>
    </source>
</evidence>
<dbReference type="Pfam" id="PF00436">
    <property type="entry name" value="SSB"/>
    <property type="match status" value="1"/>
</dbReference>
<sequence length="185" mass="20451">MINNVVLVGRLTKDAELRYTGSGIAVASFTVAVERPFSNAQGERETDFINCVAWRKTAETISNFTRKGSLVGVTGRMQTRNYTNNEGRKVYITEVVCENFQMLEPKSVTEKRAQNDGASTGNGGYNNSSSNNSNSNSNNSSSNYSQQNNQNQAPKNNQSNYANFDEDPFESNNESIDISDDDLPF</sequence>
<keyword evidence="6" id="KW-1185">Reference proteome</keyword>
<feature type="compositionally biased region" description="Low complexity" evidence="4">
    <location>
        <begin position="125"/>
        <end position="160"/>
    </location>
</feature>
<keyword evidence="2" id="KW-0235">DNA replication</keyword>
<dbReference type="FunFam" id="2.40.50.140:FF:000084">
    <property type="entry name" value="Single-stranded DNA-binding protein"/>
    <property type="match status" value="1"/>
</dbReference>
<keyword evidence="2" id="KW-0234">DNA repair</keyword>
<comment type="caution">
    <text evidence="5">The sequence shown here is derived from an EMBL/GenBank/DDBJ whole genome shotgun (WGS) entry which is preliminary data.</text>
</comment>
<gene>
    <name evidence="5" type="ORF">CLV38_11731</name>
</gene>
<feature type="short sequence motif" description="Important for interaction with partner proteins" evidence="2">
    <location>
        <begin position="180"/>
        <end position="185"/>
    </location>
</feature>
<keyword evidence="2" id="KW-0233">DNA recombination</keyword>
<keyword evidence="1 2" id="KW-0238">DNA-binding</keyword>
<dbReference type="PANTHER" id="PTHR10302">
    <property type="entry name" value="SINGLE-STRANDED DNA-BINDING PROTEIN"/>
    <property type="match status" value="1"/>
</dbReference>
<accession>A0A2T0W5S4</accession>